<evidence type="ECO:0000313" key="9">
    <source>
        <dbReference type="EMBL" id="KRT34702.1"/>
    </source>
</evidence>
<dbReference type="OrthoDB" id="9772674at2"/>
<feature type="transmembrane region" description="Helical" evidence="7">
    <location>
        <begin position="276"/>
        <end position="297"/>
    </location>
</feature>
<dbReference type="STRING" id="592015.HMPREF1705_03943"/>
<feature type="transmembrane region" description="Helical" evidence="7">
    <location>
        <begin position="7"/>
        <end position="33"/>
    </location>
</feature>
<dbReference type="InterPro" id="IPR004681">
    <property type="entry name" value="TRAP_DctM"/>
</dbReference>
<dbReference type="NCBIfam" id="TIGR00786">
    <property type="entry name" value="dctM"/>
    <property type="match status" value="1"/>
</dbReference>
<evidence type="ECO:0000256" key="2">
    <source>
        <dbReference type="ARBA" id="ARBA00022475"/>
    </source>
</evidence>
<dbReference type="eggNOG" id="COG1593">
    <property type="taxonomic scope" value="Bacteria"/>
</dbReference>
<dbReference type="AlphaFoldDB" id="A0A0T5X9W1"/>
<dbReference type="EMBL" id="ACJX03000001">
    <property type="protein sequence ID" value="KRT34702.1"/>
    <property type="molecule type" value="Genomic_DNA"/>
</dbReference>
<feature type="transmembrane region" description="Helical" evidence="7">
    <location>
        <begin position="134"/>
        <end position="161"/>
    </location>
</feature>
<dbReference type="GO" id="GO:0022857">
    <property type="term" value="F:transmembrane transporter activity"/>
    <property type="evidence" value="ECO:0007669"/>
    <property type="project" value="TreeGrafter"/>
</dbReference>
<feature type="transmembrane region" description="Helical" evidence="7">
    <location>
        <begin position="95"/>
        <end position="122"/>
    </location>
</feature>
<dbReference type="PIRSF" id="PIRSF006066">
    <property type="entry name" value="HI0050"/>
    <property type="match status" value="1"/>
</dbReference>
<dbReference type="PANTHER" id="PTHR33362">
    <property type="entry name" value="SIALIC ACID TRAP TRANSPORTER PERMEASE PROTEIN SIAT-RELATED"/>
    <property type="match status" value="1"/>
</dbReference>
<comment type="subcellular location">
    <subcellularLocation>
        <location evidence="1">Cell inner membrane</location>
        <topology evidence="1">Multi-pass membrane protein</topology>
    </subcellularLocation>
</comment>
<dbReference type="GO" id="GO:0005886">
    <property type="term" value="C:plasma membrane"/>
    <property type="evidence" value="ECO:0007669"/>
    <property type="project" value="UniProtKB-SubCell"/>
</dbReference>
<feature type="transmembrane region" description="Helical" evidence="7">
    <location>
        <begin position="53"/>
        <end position="74"/>
    </location>
</feature>
<keyword evidence="4 7" id="KW-0812">Transmembrane</keyword>
<feature type="transmembrane region" description="Helical" evidence="7">
    <location>
        <begin position="221"/>
        <end position="239"/>
    </location>
</feature>
<feature type="transmembrane region" description="Helical" evidence="7">
    <location>
        <begin position="397"/>
        <end position="421"/>
    </location>
</feature>
<dbReference type="Pfam" id="PF06808">
    <property type="entry name" value="DctM"/>
    <property type="match status" value="1"/>
</dbReference>
<feature type="transmembrane region" description="Helical" evidence="7">
    <location>
        <begin position="355"/>
        <end position="376"/>
    </location>
</feature>
<dbReference type="RefSeq" id="WP_009200423.1">
    <property type="nucleotide sequence ID" value="NZ_ACJX03000001.1"/>
</dbReference>
<evidence type="ECO:0000256" key="5">
    <source>
        <dbReference type="ARBA" id="ARBA00022989"/>
    </source>
</evidence>
<keyword evidence="6 7" id="KW-0472">Membrane</keyword>
<protein>
    <submittedName>
        <fullName evidence="9">TRAP transporter, DctM subunit</fullName>
    </submittedName>
</protein>
<evidence type="ECO:0000256" key="4">
    <source>
        <dbReference type="ARBA" id="ARBA00022692"/>
    </source>
</evidence>
<evidence type="ECO:0000256" key="1">
    <source>
        <dbReference type="ARBA" id="ARBA00004429"/>
    </source>
</evidence>
<reference evidence="10" key="1">
    <citation type="submission" date="2012-09" db="EMBL/GenBank/DDBJ databases">
        <authorList>
            <person name="Weinstock G."/>
            <person name="Sodergren E."/>
            <person name="Clifton S."/>
            <person name="Fulton L."/>
            <person name="Fulton B."/>
            <person name="Courtney L."/>
            <person name="Fronick C."/>
            <person name="Harrison M."/>
            <person name="Strong C."/>
            <person name="Farmer C."/>
            <person name="Delehaunty K."/>
            <person name="Markovic C."/>
            <person name="Hall O."/>
            <person name="Minx P."/>
            <person name="Tomlinson C."/>
            <person name="Mitreva M."/>
            <person name="Nelson J."/>
            <person name="Hou S."/>
            <person name="Wollam A."/>
            <person name="Pepin K.H."/>
            <person name="Johnson M."/>
            <person name="Bhonagiri V."/>
            <person name="Nash W.E."/>
            <person name="Suruliraj S."/>
            <person name="Warren W."/>
            <person name="Chinwalla A."/>
            <person name="Mardis E.R."/>
            <person name="Wilson R.K."/>
        </authorList>
    </citation>
    <scope>NUCLEOTIDE SEQUENCE [LARGE SCALE GENOMIC DNA]</scope>
    <source>
        <strain evidence="10">OS1</strain>
    </source>
</reference>
<keyword evidence="2" id="KW-1003">Cell membrane</keyword>
<dbReference type="InterPro" id="IPR010656">
    <property type="entry name" value="DctM"/>
</dbReference>
<dbReference type="PANTHER" id="PTHR33362:SF3">
    <property type="entry name" value="SIALIC ACID TRAP TRANSPORTER PERMEASE PROTEIN SIAT"/>
    <property type="match status" value="1"/>
</dbReference>
<proteinExistence type="predicted"/>
<gene>
    <name evidence="9" type="ORF">HMPREF1705_03943</name>
</gene>
<evidence type="ECO:0000256" key="6">
    <source>
        <dbReference type="ARBA" id="ARBA00023136"/>
    </source>
</evidence>
<sequence>MHIIIDIVILILTIVLGVPVPFCFMAAALYMGIVAFPDFSFLMTVGFRALNSLTLLSIPFFIIAGMLMSSSGIAERLTSFADSILGRMKGGLGAATIWACAIFGAISGTASSAVAAIGTIMIPKLEERGYPRYYSTAIVSCSAILGQLIPPSVPMILYGWVTQTSVTACFLATIIPGITMATIYSIINFYMVKRNFPLVSVEPPAPGIEKLRIVARATKRSIWSLLMPIIILGAIYGGATTPTEAAAVAVTYSVVVGFLIYRELNIKSFFSSLTDAATTSGVIILMLFFVTILGRLYTMQRVPMTIANFLLSISDNKVVILLMVNVFLIIIGMLMDDLSGTMLVAPLLLPLMTQIGIHPVHFAAILGTNLGLGNVTPPTAPILYLGGRIGKVQFNEYISTALIFMVFGNLPVIILTTYFPWFSMFLPQLIMGVK</sequence>
<feature type="transmembrane region" description="Helical" evidence="7">
    <location>
        <begin position="168"/>
        <end position="191"/>
    </location>
</feature>
<comment type="caution">
    <text evidence="9">The sequence shown here is derived from an EMBL/GenBank/DDBJ whole genome shotgun (WGS) entry which is preliminary data.</text>
</comment>
<keyword evidence="3" id="KW-0997">Cell inner membrane</keyword>
<evidence type="ECO:0000313" key="10">
    <source>
        <dbReference type="Proteomes" id="UP000005273"/>
    </source>
</evidence>
<name>A0A0T5X9W1_9BACT</name>
<evidence type="ECO:0000256" key="3">
    <source>
        <dbReference type="ARBA" id="ARBA00022519"/>
    </source>
</evidence>
<keyword evidence="10" id="KW-1185">Reference proteome</keyword>
<organism evidence="9 10">
    <name type="scientific">Acetomicrobium hydrogeniformans ATCC BAA-1850</name>
    <dbReference type="NCBI Taxonomy" id="592015"/>
    <lineage>
        <taxon>Bacteria</taxon>
        <taxon>Thermotogati</taxon>
        <taxon>Synergistota</taxon>
        <taxon>Synergistia</taxon>
        <taxon>Synergistales</taxon>
        <taxon>Acetomicrobiaceae</taxon>
        <taxon>Acetomicrobium</taxon>
    </lineage>
</organism>
<accession>A0A0T5X9W1</accession>
<evidence type="ECO:0000256" key="7">
    <source>
        <dbReference type="SAM" id="Phobius"/>
    </source>
</evidence>
<keyword evidence="5 7" id="KW-1133">Transmembrane helix</keyword>
<feature type="domain" description="TRAP C4-dicarboxylate transport system permease DctM subunit" evidence="8">
    <location>
        <begin position="7"/>
        <end position="422"/>
    </location>
</feature>
<evidence type="ECO:0000259" key="8">
    <source>
        <dbReference type="Pfam" id="PF06808"/>
    </source>
</evidence>
<dbReference type="Proteomes" id="UP000005273">
    <property type="component" value="Unassembled WGS sequence"/>
</dbReference>
<feature type="transmembrane region" description="Helical" evidence="7">
    <location>
        <begin position="318"/>
        <end position="335"/>
    </location>
</feature>